<name>A0A8S5VTW5_9CAUD</name>
<accession>A0A8S5VTW5</accession>
<organism evidence="1">
    <name type="scientific">Ackermannviridae sp</name>
    <dbReference type="NCBI Taxonomy" id="2831612"/>
    <lineage>
        <taxon>Viruses</taxon>
        <taxon>Duplodnaviria</taxon>
        <taxon>Heunggongvirae</taxon>
        <taxon>Uroviricota</taxon>
        <taxon>Caudoviricetes</taxon>
        <taxon>Pantevenvirales</taxon>
        <taxon>Ackermannviridae</taxon>
    </lineage>
</organism>
<proteinExistence type="predicted"/>
<reference evidence="1" key="1">
    <citation type="journal article" date="2021" name="Proc. Natl. Acad. Sci. U.S.A.">
        <title>A Catalog of Tens of Thousands of Viruses from Human Metagenomes Reveals Hidden Associations with Chronic Diseases.</title>
        <authorList>
            <person name="Tisza M.J."/>
            <person name="Buck C.B."/>
        </authorList>
    </citation>
    <scope>NUCLEOTIDE SEQUENCE</scope>
    <source>
        <strain evidence="1">CtASH1</strain>
    </source>
</reference>
<sequence>MEKEINLEEFSHSVRYLLTNGILQDTSEIYEYSCGRKAKDVSSISNAISSFSKSMVSIGDLSKISSKFYNYRQKLITRKQLILDDQSFIVAEMAKMKKKEMISYKVGSNEDGIRPSNDTERRMILDGNLSDMQLVVDTLDNHIQFITDSVKNLTDMIYGFTYVIQFEEYRKNY</sequence>
<evidence type="ECO:0000313" key="1">
    <source>
        <dbReference type="EMBL" id="DAG97942.1"/>
    </source>
</evidence>
<protein>
    <submittedName>
        <fullName evidence="1">Uncharacterized protein</fullName>
    </submittedName>
</protein>
<dbReference type="EMBL" id="BK035393">
    <property type="protein sequence ID" value="DAG97942.1"/>
    <property type="molecule type" value="Genomic_DNA"/>
</dbReference>